<gene>
    <name evidence="3" type="ORF">S03H2_43842</name>
</gene>
<dbReference type="SUPFAM" id="SSF51735">
    <property type="entry name" value="NAD(P)-binding Rossmann-fold domains"/>
    <property type="match status" value="1"/>
</dbReference>
<dbReference type="Gene3D" id="3.90.25.10">
    <property type="entry name" value="UDP-galactose 4-epimerase, domain 1"/>
    <property type="match status" value="1"/>
</dbReference>
<evidence type="ECO:0000313" key="3">
    <source>
        <dbReference type="EMBL" id="GAH73600.1"/>
    </source>
</evidence>
<dbReference type="PANTHER" id="PTHR43000">
    <property type="entry name" value="DTDP-D-GLUCOSE 4,6-DEHYDRATASE-RELATED"/>
    <property type="match status" value="1"/>
</dbReference>
<protein>
    <recommendedName>
        <fullName evidence="2">NAD-dependent epimerase/dehydratase domain-containing protein</fullName>
    </recommendedName>
</protein>
<comment type="similarity">
    <text evidence="1">Belongs to the NAD(P)-dependent epimerase/dehydratase family.</text>
</comment>
<organism evidence="3">
    <name type="scientific">marine sediment metagenome</name>
    <dbReference type="NCBI Taxonomy" id="412755"/>
    <lineage>
        <taxon>unclassified sequences</taxon>
        <taxon>metagenomes</taxon>
        <taxon>ecological metagenomes</taxon>
    </lineage>
</organism>
<feature type="non-terminal residue" evidence="3">
    <location>
        <position position="231"/>
    </location>
</feature>
<dbReference type="Gene3D" id="3.40.50.720">
    <property type="entry name" value="NAD(P)-binding Rossmann-like Domain"/>
    <property type="match status" value="1"/>
</dbReference>
<comment type="caution">
    <text evidence="3">The sequence shown here is derived from an EMBL/GenBank/DDBJ whole genome shotgun (WGS) entry which is preliminary data.</text>
</comment>
<reference evidence="3" key="1">
    <citation type="journal article" date="2014" name="Front. Microbiol.">
        <title>High frequency of phylogenetically diverse reductive dehalogenase-homologous genes in deep subseafloor sedimentary metagenomes.</title>
        <authorList>
            <person name="Kawai M."/>
            <person name="Futagami T."/>
            <person name="Toyoda A."/>
            <person name="Takaki Y."/>
            <person name="Nishi S."/>
            <person name="Hori S."/>
            <person name="Arai W."/>
            <person name="Tsubouchi T."/>
            <person name="Morono Y."/>
            <person name="Uchiyama I."/>
            <person name="Ito T."/>
            <person name="Fujiyama A."/>
            <person name="Inagaki F."/>
            <person name="Takami H."/>
        </authorList>
    </citation>
    <scope>NUCLEOTIDE SEQUENCE</scope>
    <source>
        <strain evidence="3">Expedition CK06-06</strain>
    </source>
</reference>
<dbReference type="InterPro" id="IPR036291">
    <property type="entry name" value="NAD(P)-bd_dom_sf"/>
</dbReference>
<name>X1IWH7_9ZZZZ</name>
<evidence type="ECO:0000259" key="2">
    <source>
        <dbReference type="Pfam" id="PF01370"/>
    </source>
</evidence>
<feature type="domain" description="NAD-dependent epimerase/dehydratase" evidence="2">
    <location>
        <begin position="18"/>
        <end position="208"/>
    </location>
</feature>
<dbReference type="Pfam" id="PF01370">
    <property type="entry name" value="Epimerase"/>
    <property type="match status" value="1"/>
</dbReference>
<dbReference type="AlphaFoldDB" id="X1IWH7"/>
<proteinExistence type="inferred from homology"/>
<dbReference type="InterPro" id="IPR001509">
    <property type="entry name" value="Epimerase_deHydtase"/>
</dbReference>
<sequence>MISLVHNCIRGRWLKEALEGTIIVKGDVRDFLLLRRIIARYGVNRVCHLAAIAKVKTAYRDPLSVYDVNVMGTTAILEACRQLEVERVLVMNTDKVYGEKLGATVEDPYQPSEPYATSKICQGFIAWSYMDTYNMDVVIPHSCNAFGYDPYSNRIFPNTIKACIRGEQPLIFENDSSIREYVYIDDLVGALKKLLLDPKIKPGSYNIATGWVHNQREIVLKVLEHFPGLRP</sequence>
<evidence type="ECO:0000256" key="1">
    <source>
        <dbReference type="ARBA" id="ARBA00007637"/>
    </source>
</evidence>
<accession>X1IWH7</accession>
<dbReference type="EMBL" id="BARU01027380">
    <property type="protein sequence ID" value="GAH73600.1"/>
    <property type="molecule type" value="Genomic_DNA"/>
</dbReference>